<comment type="caution">
    <text evidence="1">The sequence shown here is derived from an EMBL/GenBank/DDBJ whole genome shotgun (WGS) entry which is preliminary data.</text>
</comment>
<accession>A0ABR4XJW5</accession>
<keyword evidence="2" id="KW-1185">Reference proteome</keyword>
<reference evidence="1 2" key="1">
    <citation type="submission" date="2014-08" db="EMBL/GenBank/DDBJ databases">
        <title>Porphyromonas canoris strain:OH2762 Genome sequencing.</title>
        <authorList>
            <person name="Wallis C."/>
            <person name="Deusch O."/>
            <person name="O'Flynn C."/>
            <person name="Davis I."/>
            <person name="Jospin G."/>
            <person name="Darling A.E."/>
            <person name="Coil D.A."/>
            <person name="Alexiev A."/>
            <person name="Horsfall A."/>
            <person name="Kirkwood N."/>
            <person name="Harris S."/>
            <person name="Eisen J.A."/>
        </authorList>
    </citation>
    <scope>NUCLEOTIDE SEQUENCE [LARGE SCALE GENOMIC DNA]</scope>
    <source>
        <strain evidence="2">COT-108 OH2762</strain>
    </source>
</reference>
<protein>
    <submittedName>
        <fullName evidence="1">Uncharacterized protein</fullName>
    </submittedName>
</protein>
<proteinExistence type="predicted"/>
<gene>
    <name evidence="1" type="ORF">HQ43_06570</name>
</gene>
<dbReference type="EMBL" id="JQZV01000013">
    <property type="protein sequence ID" value="KGN91754.1"/>
    <property type="molecule type" value="Genomic_DNA"/>
</dbReference>
<dbReference type="Proteomes" id="UP000030101">
    <property type="component" value="Unassembled WGS sequence"/>
</dbReference>
<evidence type="ECO:0000313" key="2">
    <source>
        <dbReference type="Proteomes" id="UP000030101"/>
    </source>
</evidence>
<sequence length="63" mass="7178">MFGFSFSETKITPLPLLSKRKEHRFCSGLFAFPGVHFYIKMECGEALQKSNLVLLLLGNKIDK</sequence>
<evidence type="ECO:0000313" key="1">
    <source>
        <dbReference type="EMBL" id="KGN91754.1"/>
    </source>
</evidence>
<name>A0ABR4XJW5_9PORP</name>
<organism evidence="1 2">
    <name type="scientific">Porphyromonas canoris</name>
    <dbReference type="NCBI Taxonomy" id="36875"/>
    <lineage>
        <taxon>Bacteria</taxon>
        <taxon>Pseudomonadati</taxon>
        <taxon>Bacteroidota</taxon>
        <taxon>Bacteroidia</taxon>
        <taxon>Bacteroidales</taxon>
        <taxon>Porphyromonadaceae</taxon>
        <taxon>Porphyromonas</taxon>
    </lineage>
</organism>